<dbReference type="Gene3D" id="1.20.5.1230">
    <property type="entry name" value="Apolipoprotein A-I"/>
    <property type="match status" value="1"/>
</dbReference>
<protein>
    <submittedName>
        <fullName evidence="2">Uncharacterized protein</fullName>
    </submittedName>
</protein>
<feature type="region of interest" description="Disordered" evidence="1">
    <location>
        <begin position="19"/>
        <end position="43"/>
    </location>
</feature>
<proteinExistence type="predicted"/>
<gene>
    <name evidence="2" type="ORF">S01H4_18248</name>
</gene>
<feature type="non-terminal residue" evidence="2">
    <location>
        <position position="1"/>
    </location>
</feature>
<evidence type="ECO:0000313" key="2">
    <source>
        <dbReference type="EMBL" id="GAG68397.1"/>
    </source>
</evidence>
<reference evidence="2" key="1">
    <citation type="journal article" date="2014" name="Front. Microbiol.">
        <title>High frequency of phylogenetically diverse reductive dehalogenase-homologous genes in deep subseafloor sedimentary metagenomes.</title>
        <authorList>
            <person name="Kawai M."/>
            <person name="Futagami T."/>
            <person name="Toyoda A."/>
            <person name="Takaki Y."/>
            <person name="Nishi S."/>
            <person name="Hori S."/>
            <person name="Arai W."/>
            <person name="Tsubouchi T."/>
            <person name="Morono Y."/>
            <person name="Uchiyama I."/>
            <person name="Ito T."/>
            <person name="Fujiyama A."/>
            <person name="Inagaki F."/>
            <person name="Takami H."/>
        </authorList>
    </citation>
    <scope>NUCLEOTIDE SEQUENCE</scope>
    <source>
        <strain evidence="2">Expedition CK06-06</strain>
    </source>
</reference>
<accession>X1AF18</accession>
<sequence>LTDRVVRETIPGLEAFAGTPAGAPRGRRGGKYFTEDIPGGAPPFDADELRKQMEAEIGKAQAAAETGETKAGFKERIEDYREKVPDISIKENQAEFKALMDEWSARVDEVIGEAARKQVEESYGTLRKALEAMSEIDLFPEVLWRVQELIGNELGKKFADMATEKFPPLAKKADEAVQRVEGGWKALMEETSKAADTVTKSLKETTEQIKPPSQMDMGEEFAAEQKDFDKMQAEESAKLRRSVFDPQTGAMYDPEEVDLPPAVAKRVTQAISDSFKFVGEKTAEEFEKGVEETRTAAEEAIRQGSAAYTSKVKSAAQAAGGSFGGGTGGDGGDDDDFLKKLKALREQMTAALTIKGADKKIERLQEIIKALKELQSFIEVKDPTSKILASINEAIIEADVLKKFADPEAIKKIAEEVGKIDDAQIPV</sequence>
<name>X1AF18_9ZZZZ</name>
<comment type="caution">
    <text evidence="2">The sequence shown here is derived from an EMBL/GenBank/DDBJ whole genome shotgun (WGS) entry which is preliminary data.</text>
</comment>
<dbReference type="EMBL" id="BART01008079">
    <property type="protein sequence ID" value="GAG68397.1"/>
    <property type="molecule type" value="Genomic_DNA"/>
</dbReference>
<feature type="non-terminal residue" evidence="2">
    <location>
        <position position="427"/>
    </location>
</feature>
<evidence type="ECO:0000256" key="1">
    <source>
        <dbReference type="SAM" id="MobiDB-lite"/>
    </source>
</evidence>
<organism evidence="2">
    <name type="scientific">marine sediment metagenome</name>
    <dbReference type="NCBI Taxonomy" id="412755"/>
    <lineage>
        <taxon>unclassified sequences</taxon>
        <taxon>metagenomes</taxon>
        <taxon>ecological metagenomes</taxon>
    </lineage>
</organism>
<dbReference type="AlphaFoldDB" id="X1AF18"/>